<dbReference type="InParanoid" id="A0A165EP86"/>
<sequence length="831" mass="88773">MSRPSPYGYYNPNQPPPPRHLWQQHPPYPGPPPPPFPPQHGAHFNPYAQPFPGPPPAAHAHPRPPYGPPPALFQPPALPPHMQPPHQLHHLPHQQLPAPHAIHPHQPPPLHLNPHPHDHDQQQQQPPQPLSPAEDELTAVVPGWVISRWRYDVASAPAVAFSPLSNPPQRIFDDALEYPPAPKPPKQKPRPARRPSLPLAHHPQPEHNDSPSPSPAPAALPSPPKTPPPAPKRELVVESVSVAETTPATSVAPESPTPHSPLSTNTSLSVSPKISQDATPSAPAPLEQPKEEPAPPTSAPAPAEPEPESQPQAVQADVTPTAPTPASPPAPTPAPEVAAPAPAPAPAKPAKPPVKSWADLMKSNTKGGLPTSSVVGVSIPADAPRSSLANASPAKRAATQAIVQLLSAPAPPVAASSTILPRGLINGGNLCFANAILQALVYCPPFHRLFAELGRLSASAAFQTTTQQNKLRGTVGARLGATPTPLVDATINFLDEFAPRSTPAATPSDPSRSRSPTGSAAGADSDAFIPTYIYDALKQKKRFDSMRRGHQEDAEEFLGFYLDTLEEELLALLNELSPAASSSKPPPGPVKSEVVEETASEEAEDGWTEVGKRNRAVVVTNIKTTESPISRVFGGKFRSILRQPGTGRDSVTLQDWNRLQLDIQPPHVLSITDALRNLVAAEPVQVDGKDATKQVQLDTLPRVLVLHLKRFAYDATLPGGGGVVKNGKRIAFEPVLELGNELMVPARRASNPTHVPKYKLSAVVYHHGQSATGGHYTLDVLHPAAGQAAVPWVRLDDDIVTRVRAEDVFGQDGADDKVAYLLFYRPIGNIR</sequence>
<evidence type="ECO:0000313" key="9">
    <source>
        <dbReference type="EMBL" id="KZV87394.1"/>
    </source>
</evidence>
<dbReference type="GO" id="GO:0005829">
    <property type="term" value="C:cytosol"/>
    <property type="evidence" value="ECO:0007669"/>
    <property type="project" value="TreeGrafter"/>
</dbReference>
<dbReference type="PROSITE" id="PS00973">
    <property type="entry name" value="USP_2"/>
    <property type="match status" value="1"/>
</dbReference>
<dbReference type="Pfam" id="PF00443">
    <property type="entry name" value="UCH"/>
    <property type="match status" value="1"/>
</dbReference>
<dbReference type="SUPFAM" id="SSF54001">
    <property type="entry name" value="Cysteine proteinases"/>
    <property type="match status" value="1"/>
</dbReference>
<dbReference type="InterPro" id="IPR028889">
    <property type="entry name" value="USP"/>
</dbReference>
<dbReference type="AlphaFoldDB" id="A0A165EP86"/>
<dbReference type="GO" id="GO:0005634">
    <property type="term" value="C:nucleus"/>
    <property type="evidence" value="ECO:0007669"/>
    <property type="project" value="TreeGrafter"/>
</dbReference>
<evidence type="ECO:0000313" key="10">
    <source>
        <dbReference type="Proteomes" id="UP000077266"/>
    </source>
</evidence>
<dbReference type="PANTHER" id="PTHR24006:SF687">
    <property type="entry name" value="UBIQUITIN CARBOXYL-TERMINAL HYDROLASE 10"/>
    <property type="match status" value="1"/>
</dbReference>
<evidence type="ECO:0000256" key="6">
    <source>
        <dbReference type="RuleBase" id="RU366025"/>
    </source>
</evidence>
<dbReference type="EMBL" id="KV426127">
    <property type="protein sequence ID" value="KZV87394.1"/>
    <property type="molecule type" value="Genomic_DNA"/>
</dbReference>
<dbReference type="PROSITE" id="PS50235">
    <property type="entry name" value="USP_3"/>
    <property type="match status" value="1"/>
</dbReference>
<feature type="region of interest" description="Disordered" evidence="7">
    <location>
        <begin position="499"/>
        <end position="523"/>
    </location>
</feature>
<dbReference type="GO" id="GO:0016579">
    <property type="term" value="P:protein deubiquitination"/>
    <property type="evidence" value="ECO:0007669"/>
    <property type="project" value="InterPro"/>
</dbReference>
<evidence type="ECO:0000259" key="8">
    <source>
        <dbReference type="PROSITE" id="PS50235"/>
    </source>
</evidence>
<feature type="compositionally biased region" description="Pro residues" evidence="7">
    <location>
        <begin position="26"/>
        <end position="38"/>
    </location>
</feature>
<dbReference type="STRING" id="1314781.A0A165EP86"/>
<accession>A0A165EP86</accession>
<dbReference type="InterPro" id="IPR050164">
    <property type="entry name" value="Peptidase_C19"/>
</dbReference>
<evidence type="ECO:0000256" key="5">
    <source>
        <dbReference type="ARBA" id="ARBA00022807"/>
    </source>
</evidence>
<name>A0A165EP86_EXIGL</name>
<feature type="compositionally biased region" description="Pro residues" evidence="7">
    <location>
        <begin position="322"/>
        <end position="334"/>
    </location>
</feature>
<comment type="catalytic activity">
    <reaction evidence="1 6">
        <text>Thiol-dependent hydrolysis of ester, thioester, amide, peptide and isopeptide bonds formed by the C-terminal Gly of ubiquitin (a 76-residue protein attached to proteins as an intracellular targeting signal).</text>
        <dbReference type="EC" id="3.4.19.12"/>
    </reaction>
</comment>
<keyword evidence="10" id="KW-1185">Reference proteome</keyword>
<keyword evidence="4 6" id="KW-0378">Hydrolase</keyword>
<feature type="compositionally biased region" description="Low complexity" evidence="7">
    <location>
        <begin position="309"/>
        <end position="321"/>
    </location>
</feature>
<feature type="compositionally biased region" description="Pro residues" evidence="7">
    <location>
        <begin position="341"/>
        <end position="352"/>
    </location>
</feature>
<dbReference type="EC" id="3.4.19.12" evidence="6"/>
<feature type="compositionally biased region" description="Low complexity" evidence="7">
    <location>
        <begin position="1"/>
        <end position="12"/>
    </location>
</feature>
<reference evidence="9 10" key="1">
    <citation type="journal article" date="2016" name="Mol. Biol. Evol.">
        <title>Comparative Genomics of Early-Diverging Mushroom-Forming Fungi Provides Insights into the Origins of Lignocellulose Decay Capabilities.</title>
        <authorList>
            <person name="Nagy L.G."/>
            <person name="Riley R."/>
            <person name="Tritt A."/>
            <person name="Adam C."/>
            <person name="Daum C."/>
            <person name="Floudas D."/>
            <person name="Sun H."/>
            <person name="Yadav J.S."/>
            <person name="Pangilinan J."/>
            <person name="Larsson K.H."/>
            <person name="Matsuura K."/>
            <person name="Barry K."/>
            <person name="Labutti K."/>
            <person name="Kuo R."/>
            <person name="Ohm R.A."/>
            <person name="Bhattacharya S.S."/>
            <person name="Shirouzu T."/>
            <person name="Yoshinaga Y."/>
            <person name="Martin F.M."/>
            <person name="Grigoriev I.V."/>
            <person name="Hibbett D.S."/>
        </authorList>
    </citation>
    <scope>NUCLEOTIDE SEQUENCE [LARGE SCALE GENOMIC DNA]</scope>
    <source>
        <strain evidence="9 10">HHB12029</strain>
    </source>
</reference>
<dbReference type="PANTHER" id="PTHR24006">
    <property type="entry name" value="UBIQUITIN CARBOXYL-TERMINAL HYDROLASE"/>
    <property type="match status" value="1"/>
</dbReference>
<protein>
    <recommendedName>
        <fullName evidence="6">Ubiquitin carboxyl-terminal hydrolase</fullName>
        <ecNumber evidence="6">3.4.19.12</ecNumber>
    </recommendedName>
</protein>
<dbReference type="Proteomes" id="UP000077266">
    <property type="component" value="Unassembled WGS sequence"/>
</dbReference>
<feature type="compositionally biased region" description="Polar residues" evidence="7">
    <location>
        <begin position="260"/>
        <end position="279"/>
    </location>
</feature>
<feature type="region of interest" description="Disordered" evidence="7">
    <location>
        <begin position="157"/>
        <end position="355"/>
    </location>
</feature>
<organism evidence="9 10">
    <name type="scientific">Exidia glandulosa HHB12029</name>
    <dbReference type="NCBI Taxonomy" id="1314781"/>
    <lineage>
        <taxon>Eukaryota</taxon>
        <taxon>Fungi</taxon>
        <taxon>Dikarya</taxon>
        <taxon>Basidiomycota</taxon>
        <taxon>Agaricomycotina</taxon>
        <taxon>Agaricomycetes</taxon>
        <taxon>Auriculariales</taxon>
        <taxon>Exidiaceae</taxon>
        <taxon>Exidia</taxon>
    </lineage>
</organism>
<keyword evidence="5 6" id="KW-0788">Thiol protease</keyword>
<feature type="compositionally biased region" description="Low complexity" evidence="7">
    <location>
        <begin position="499"/>
        <end position="517"/>
    </location>
</feature>
<evidence type="ECO:0000256" key="2">
    <source>
        <dbReference type="ARBA" id="ARBA00022670"/>
    </source>
</evidence>
<feature type="compositionally biased region" description="Pro residues" evidence="7">
    <location>
        <begin position="294"/>
        <end position="304"/>
    </location>
</feature>
<feature type="domain" description="USP" evidence="8">
    <location>
        <begin position="422"/>
        <end position="827"/>
    </location>
</feature>
<evidence type="ECO:0000256" key="1">
    <source>
        <dbReference type="ARBA" id="ARBA00000707"/>
    </source>
</evidence>
<dbReference type="PROSITE" id="PS00972">
    <property type="entry name" value="USP_1"/>
    <property type="match status" value="1"/>
</dbReference>
<dbReference type="InterPro" id="IPR001394">
    <property type="entry name" value="Peptidase_C19_UCH"/>
</dbReference>
<evidence type="ECO:0000256" key="7">
    <source>
        <dbReference type="SAM" id="MobiDB-lite"/>
    </source>
</evidence>
<gene>
    <name evidence="9" type="ORF">EXIGLDRAFT_773705</name>
</gene>
<dbReference type="Gene3D" id="3.90.70.10">
    <property type="entry name" value="Cysteine proteinases"/>
    <property type="match status" value="1"/>
</dbReference>
<keyword evidence="2 6" id="KW-0645">Protease</keyword>
<dbReference type="CDD" id="cd02257">
    <property type="entry name" value="Peptidase_C19"/>
    <property type="match status" value="1"/>
</dbReference>
<dbReference type="InterPro" id="IPR018200">
    <property type="entry name" value="USP_CS"/>
</dbReference>
<dbReference type="GO" id="GO:0006508">
    <property type="term" value="P:proteolysis"/>
    <property type="evidence" value="ECO:0007669"/>
    <property type="project" value="UniProtKB-KW"/>
</dbReference>
<keyword evidence="3 6" id="KW-0833">Ubl conjugation pathway</keyword>
<evidence type="ECO:0000256" key="4">
    <source>
        <dbReference type="ARBA" id="ARBA00022801"/>
    </source>
</evidence>
<proteinExistence type="inferred from homology"/>
<dbReference type="InterPro" id="IPR038765">
    <property type="entry name" value="Papain-like_cys_pep_sf"/>
</dbReference>
<feature type="compositionally biased region" description="Pro residues" evidence="7">
    <location>
        <begin position="49"/>
        <end position="83"/>
    </location>
</feature>
<feature type="region of interest" description="Disordered" evidence="7">
    <location>
        <begin position="1"/>
        <end position="136"/>
    </location>
</feature>
<dbReference type="GO" id="GO:0004843">
    <property type="term" value="F:cysteine-type deubiquitinase activity"/>
    <property type="evidence" value="ECO:0007669"/>
    <property type="project" value="UniProtKB-UniRule"/>
</dbReference>
<dbReference type="FunCoup" id="A0A165EP86">
    <property type="interactions" value="647"/>
</dbReference>
<dbReference type="OrthoDB" id="429671at2759"/>
<feature type="compositionally biased region" description="Pro residues" evidence="7">
    <location>
        <begin position="212"/>
        <end position="230"/>
    </location>
</feature>
<evidence type="ECO:0000256" key="3">
    <source>
        <dbReference type="ARBA" id="ARBA00022786"/>
    </source>
</evidence>
<comment type="similarity">
    <text evidence="6">Belongs to the peptidase C19 family.</text>
</comment>